<evidence type="ECO:0000259" key="5">
    <source>
        <dbReference type="Pfam" id="PF04055"/>
    </source>
</evidence>
<reference evidence="7" key="1">
    <citation type="submission" date="2021-04" db="EMBL/GenBank/DDBJ databases">
        <title>Sequencing of actinobacteria type strains.</title>
        <authorList>
            <person name="Nguyen G.-S."/>
            <person name="Wentzel A."/>
        </authorList>
    </citation>
    <scope>NUCLEOTIDE SEQUENCE</scope>
    <source>
        <strain evidence="7">DSM 42095</strain>
    </source>
</reference>
<dbReference type="SUPFAM" id="SSF102114">
    <property type="entry name" value="Radical SAM enzymes"/>
    <property type="match status" value="1"/>
</dbReference>
<evidence type="ECO:0000256" key="1">
    <source>
        <dbReference type="ARBA" id="ARBA00022691"/>
    </source>
</evidence>
<evidence type="ECO:0000256" key="4">
    <source>
        <dbReference type="ARBA" id="ARBA00023014"/>
    </source>
</evidence>
<proteinExistence type="predicted"/>
<dbReference type="Gene3D" id="3.20.20.70">
    <property type="entry name" value="Aldolase class I"/>
    <property type="match status" value="1"/>
</dbReference>
<dbReference type="SFLD" id="SFLDG01067">
    <property type="entry name" value="SPASM/twitch_domain_containing"/>
    <property type="match status" value="1"/>
</dbReference>
<dbReference type="InterPro" id="IPR058240">
    <property type="entry name" value="rSAM_sf"/>
</dbReference>
<dbReference type="GO" id="GO:0051536">
    <property type="term" value="F:iron-sulfur cluster binding"/>
    <property type="evidence" value="ECO:0007669"/>
    <property type="project" value="UniProtKB-KW"/>
</dbReference>
<evidence type="ECO:0000256" key="2">
    <source>
        <dbReference type="ARBA" id="ARBA00022723"/>
    </source>
</evidence>
<dbReference type="Pfam" id="PF04055">
    <property type="entry name" value="Radical_SAM"/>
    <property type="match status" value="1"/>
</dbReference>
<sequence>MTATAESPVASPVKGLDMLELEITGKCQLSCTHCLTESSPRADHGTMTTADWRAVIADAATLGIPKVQLIGGEPTVHPNWREFTELALSLGMRVEVYSNLFHVRPAWWDTFSREGVTLGTSYYSDRADEHDRITGRPGSYQRTRAHILEALKRGIGLRVGMVDVLPGQRVAEGRTELEAMGVRRIQVDRARAVGRAALPGQAPSLGELCGHCAHGRAAILPNGNLAGCVLSRGFPVGNVRERPLAELLWSRQWGRLVERIPRPRRKTAVCGVCGVCTPHDSEGCDPSNEACDPTD</sequence>
<evidence type="ECO:0000259" key="6">
    <source>
        <dbReference type="Pfam" id="PF13186"/>
    </source>
</evidence>
<keyword evidence="1" id="KW-0949">S-adenosyl-L-methionine</keyword>
<dbReference type="AlphaFoldDB" id="A0A8T4IKA7"/>
<dbReference type="GO" id="GO:0003824">
    <property type="term" value="F:catalytic activity"/>
    <property type="evidence" value="ECO:0007669"/>
    <property type="project" value="InterPro"/>
</dbReference>
<dbReference type="SFLD" id="SFLDF00365">
    <property type="entry name" value="thuricin_CD_(TrnCD-like)"/>
    <property type="match status" value="1"/>
</dbReference>
<gene>
    <name evidence="7" type="ORF">KDA82_02105</name>
</gene>
<comment type="caution">
    <text evidence="7">The sequence shown here is derived from an EMBL/GenBank/DDBJ whole genome shotgun (WGS) entry which is preliminary data.</text>
</comment>
<dbReference type="InterPro" id="IPR007197">
    <property type="entry name" value="rSAM"/>
</dbReference>
<name>A0A8T4IKA7_9ACTN</name>
<dbReference type="Proteomes" id="UP000675554">
    <property type="component" value="Unassembled WGS sequence"/>
</dbReference>
<dbReference type="SFLD" id="SFLDG01216">
    <property type="entry name" value="thioether_bond_formation_requi"/>
    <property type="match status" value="1"/>
</dbReference>
<feature type="domain" description="4Fe4S-binding SPASM" evidence="6">
    <location>
        <begin position="212"/>
        <end position="276"/>
    </location>
</feature>
<evidence type="ECO:0000313" key="8">
    <source>
        <dbReference type="Proteomes" id="UP000675554"/>
    </source>
</evidence>
<dbReference type="PANTHER" id="PTHR11228:SF34">
    <property type="entry name" value="TUNGSTEN-CONTAINING ALDEHYDE FERREDOXIN OXIDOREDUCTASE COFACTOR MODIFYING PROTEIN"/>
    <property type="match status" value="1"/>
</dbReference>
<dbReference type="PANTHER" id="PTHR11228">
    <property type="entry name" value="RADICAL SAM DOMAIN PROTEIN"/>
    <property type="match status" value="1"/>
</dbReference>
<dbReference type="EMBL" id="JAGSMN010000040">
    <property type="protein sequence ID" value="MBR7671850.1"/>
    <property type="molecule type" value="Genomic_DNA"/>
</dbReference>
<dbReference type="InterPro" id="IPR050377">
    <property type="entry name" value="Radical_SAM_PqqE_MftC-like"/>
</dbReference>
<keyword evidence="8" id="KW-1185">Reference proteome</keyword>
<feature type="domain" description="Radical SAM core" evidence="5">
    <location>
        <begin position="22"/>
        <end position="168"/>
    </location>
</feature>
<dbReference type="SFLD" id="SFLDS00029">
    <property type="entry name" value="Radical_SAM"/>
    <property type="match status" value="1"/>
</dbReference>
<keyword evidence="2" id="KW-0479">Metal-binding</keyword>
<protein>
    <submittedName>
        <fullName evidence="7">Radical SAM protein</fullName>
    </submittedName>
</protein>
<dbReference type="GO" id="GO:0046872">
    <property type="term" value="F:metal ion binding"/>
    <property type="evidence" value="ECO:0007669"/>
    <property type="project" value="UniProtKB-KW"/>
</dbReference>
<evidence type="ECO:0000256" key="3">
    <source>
        <dbReference type="ARBA" id="ARBA00023004"/>
    </source>
</evidence>
<dbReference type="Pfam" id="PF13186">
    <property type="entry name" value="SPASM"/>
    <property type="match status" value="1"/>
</dbReference>
<dbReference type="InterPro" id="IPR023885">
    <property type="entry name" value="4Fe4S-binding_SPASM_dom"/>
</dbReference>
<accession>A0A8T4IKA7</accession>
<keyword evidence="3" id="KW-0408">Iron</keyword>
<keyword evidence="4" id="KW-0411">Iron-sulfur</keyword>
<dbReference type="SFLD" id="SFLDG01386">
    <property type="entry name" value="main_SPASM_domain-containing"/>
    <property type="match status" value="1"/>
</dbReference>
<dbReference type="InterPro" id="IPR013785">
    <property type="entry name" value="Aldolase_TIM"/>
</dbReference>
<organism evidence="7 8">
    <name type="scientific">Streptomyces daliensis</name>
    <dbReference type="NCBI Taxonomy" id="299421"/>
    <lineage>
        <taxon>Bacteria</taxon>
        <taxon>Bacillati</taxon>
        <taxon>Actinomycetota</taxon>
        <taxon>Actinomycetes</taxon>
        <taxon>Kitasatosporales</taxon>
        <taxon>Streptomycetaceae</taxon>
        <taxon>Streptomyces</taxon>
    </lineage>
</organism>
<evidence type="ECO:0000313" key="7">
    <source>
        <dbReference type="EMBL" id="MBR7671850.1"/>
    </source>
</evidence>
<dbReference type="CDD" id="cd01335">
    <property type="entry name" value="Radical_SAM"/>
    <property type="match status" value="1"/>
</dbReference>